<proteinExistence type="predicted"/>
<sequence length="161" mass="17711">MSRFVGMKRVSLVANGCFTSPRGLLPQGSLRKLKLHSDRGETPSSAAAPLLSALDGYTEDELSEYRQVFNMFDTGDEREYYLCATTAASVYPYGFPYDSSLSRQLYHTASLWSGHKLRSFSNVRLHVLLGRPLALLPPSGIHPYPLEEIGARALAGRACAV</sequence>
<reference evidence="1 2" key="1">
    <citation type="submission" date="2018-11" db="EMBL/GenBank/DDBJ databases">
        <authorList>
            <consortium name="Pathogen Informatics"/>
        </authorList>
    </citation>
    <scope>NUCLEOTIDE SEQUENCE [LARGE SCALE GENOMIC DNA]</scope>
</reference>
<dbReference type="EMBL" id="UZAH01025845">
    <property type="protein sequence ID" value="VDO71519.1"/>
    <property type="molecule type" value="Genomic_DNA"/>
</dbReference>
<accession>A0A183FJP4</accession>
<name>A0A183FJP4_HELPZ</name>
<gene>
    <name evidence="1" type="ORF">HPBE_LOCUS7263</name>
</gene>
<evidence type="ECO:0000313" key="3">
    <source>
        <dbReference type="WBParaSite" id="HPBE_0000726201-mRNA-1"/>
    </source>
</evidence>
<evidence type="ECO:0000313" key="2">
    <source>
        <dbReference type="Proteomes" id="UP000050761"/>
    </source>
</evidence>
<reference evidence="3" key="2">
    <citation type="submission" date="2019-09" db="UniProtKB">
        <authorList>
            <consortium name="WormBaseParasite"/>
        </authorList>
    </citation>
    <scope>IDENTIFICATION</scope>
</reference>
<dbReference type="OrthoDB" id="429467at2759"/>
<accession>A0A3P7Y2G3</accession>
<dbReference type="Proteomes" id="UP000050761">
    <property type="component" value="Unassembled WGS sequence"/>
</dbReference>
<dbReference type="WBParaSite" id="HPBE_0000726201-mRNA-1">
    <property type="protein sequence ID" value="HPBE_0000726201-mRNA-1"/>
    <property type="gene ID" value="HPBE_0000726201"/>
</dbReference>
<dbReference type="AlphaFoldDB" id="A0A183FJP4"/>
<evidence type="ECO:0000313" key="1">
    <source>
        <dbReference type="EMBL" id="VDO71519.1"/>
    </source>
</evidence>
<organism evidence="2 3">
    <name type="scientific">Heligmosomoides polygyrus</name>
    <name type="common">Parasitic roundworm</name>
    <dbReference type="NCBI Taxonomy" id="6339"/>
    <lineage>
        <taxon>Eukaryota</taxon>
        <taxon>Metazoa</taxon>
        <taxon>Ecdysozoa</taxon>
        <taxon>Nematoda</taxon>
        <taxon>Chromadorea</taxon>
        <taxon>Rhabditida</taxon>
        <taxon>Rhabditina</taxon>
        <taxon>Rhabditomorpha</taxon>
        <taxon>Strongyloidea</taxon>
        <taxon>Heligmosomidae</taxon>
        <taxon>Heligmosomoides</taxon>
    </lineage>
</organism>
<protein>
    <submittedName>
        <fullName evidence="1 3">Uncharacterized protein</fullName>
    </submittedName>
</protein>
<keyword evidence="2" id="KW-1185">Reference proteome</keyword>